<gene>
    <name evidence="1" type="ORF">ACFP1F_02815</name>
</gene>
<sequence length="66" mass="7548">MVNIKETIQKLFDSGISGYRIAKDTGINSSQINKFRSGYSSIDEMAVKNAQLLIDYYERVKNDKKI</sequence>
<proteinExistence type="predicted"/>
<dbReference type="Proteomes" id="UP001596186">
    <property type="component" value="Unassembled WGS sequence"/>
</dbReference>
<reference evidence="2" key="1">
    <citation type="journal article" date="2019" name="Int. J. Syst. Evol. Microbiol.">
        <title>The Global Catalogue of Microorganisms (GCM) 10K type strain sequencing project: providing services to taxonomists for standard genome sequencing and annotation.</title>
        <authorList>
            <consortium name="The Broad Institute Genomics Platform"/>
            <consortium name="The Broad Institute Genome Sequencing Center for Infectious Disease"/>
            <person name="Wu L."/>
            <person name="Ma J."/>
        </authorList>
    </citation>
    <scope>NUCLEOTIDE SEQUENCE [LARGE SCALE GENOMIC DNA]</scope>
    <source>
        <strain evidence="2">CCM 8895</strain>
    </source>
</reference>
<organism evidence="1 2">
    <name type="scientific">Companilactobacillus baiquanensis</name>
    <dbReference type="NCBI Taxonomy" id="2486005"/>
    <lineage>
        <taxon>Bacteria</taxon>
        <taxon>Bacillati</taxon>
        <taxon>Bacillota</taxon>
        <taxon>Bacilli</taxon>
        <taxon>Lactobacillales</taxon>
        <taxon>Lactobacillaceae</taxon>
        <taxon>Companilactobacillus</taxon>
    </lineage>
</organism>
<evidence type="ECO:0000313" key="2">
    <source>
        <dbReference type="Proteomes" id="UP001596186"/>
    </source>
</evidence>
<dbReference type="EMBL" id="JBHSSN010000004">
    <property type="protein sequence ID" value="MFC6322700.1"/>
    <property type="molecule type" value="Genomic_DNA"/>
</dbReference>
<keyword evidence="2" id="KW-1185">Reference proteome</keyword>
<comment type="caution">
    <text evidence="1">The sequence shown here is derived from an EMBL/GenBank/DDBJ whole genome shotgun (WGS) entry which is preliminary data.</text>
</comment>
<protein>
    <submittedName>
        <fullName evidence="1">XRE family transcriptional regulator</fullName>
    </submittedName>
</protein>
<name>A0ABW1UUT2_9LACO</name>
<dbReference type="RefSeq" id="WP_125593240.1">
    <property type="nucleotide sequence ID" value="NZ_JBHSSN010000004.1"/>
</dbReference>
<evidence type="ECO:0000313" key="1">
    <source>
        <dbReference type="EMBL" id="MFC6322700.1"/>
    </source>
</evidence>
<accession>A0ABW1UUT2</accession>